<dbReference type="GO" id="GO:0004867">
    <property type="term" value="F:serine-type endopeptidase inhibitor activity"/>
    <property type="evidence" value="ECO:0007669"/>
    <property type="project" value="UniProtKB-KW"/>
</dbReference>
<dbReference type="GeneID" id="113794573"/>
<dbReference type="RefSeq" id="XP_027200490.1">
    <property type="nucleotide sequence ID" value="XM_027344689.1"/>
</dbReference>
<evidence type="ECO:0000256" key="1">
    <source>
        <dbReference type="ARBA" id="ARBA00009500"/>
    </source>
</evidence>
<keyword evidence="7" id="KW-1185">Reference proteome</keyword>
<dbReference type="FunCoup" id="A0A6P6Y5C9">
    <property type="interactions" value="96"/>
</dbReference>
<dbReference type="Gene3D" id="2.30.39.10">
    <property type="entry name" value="Alpha-1-antitrypsin, domain 1"/>
    <property type="match status" value="1"/>
</dbReference>
<dbReference type="CDD" id="cd00172">
    <property type="entry name" value="serpin"/>
    <property type="match status" value="1"/>
</dbReference>
<evidence type="ECO:0000256" key="2">
    <source>
        <dbReference type="ARBA" id="ARBA00022690"/>
    </source>
</evidence>
<keyword evidence="3" id="KW-0722">Serine protease inhibitor</keyword>
<evidence type="ECO:0000313" key="7">
    <source>
        <dbReference type="Proteomes" id="UP000515146"/>
    </source>
</evidence>
<organism evidence="7 8">
    <name type="scientific">Dermatophagoides pteronyssinus</name>
    <name type="common">European house dust mite</name>
    <dbReference type="NCBI Taxonomy" id="6956"/>
    <lineage>
        <taxon>Eukaryota</taxon>
        <taxon>Metazoa</taxon>
        <taxon>Ecdysozoa</taxon>
        <taxon>Arthropoda</taxon>
        <taxon>Chelicerata</taxon>
        <taxon>Arachnida</taxon>
        <taxon>Acari</taxon>
        <taxon>Acariformes</taxon>
        <taxon>Sarcoptiformes</taxon>
        <taxon>Astigmata</taxon>
        <taxon>Psoroptidia</taxon>
        <taxon>Analgoidea</taxon>
        <taxon>Pyroglyphidae</taxon>
        <taxon>Dermatophagoidinae</taxon>
        <taxon>Dermatophagoides</taxon>
    </lineage>
</organism>
<dbReference type="InterPro" id="IPR036186">
    <property type="entry name" value="Serpin_sf"/>
</dbReference>
<proteinExistence type="inferred from homology"/>
<dbReference type="Gene3D" id="3.30.497.10">
    <property type="entry name" value="Antithrombin, subunit I, domain 2"/>
    <property type="match status" value="1"/>
</dbReference>
<dbReference type="OrthoDB" id="671595at2759"/>
<evidence type="ECO:0000259" key="6">
    <source>
        <dbReference type="SMART" id="SM00093"/>
    </source>
</evidence>
<evidence type="ECO:0000256" key="3">
    <source>
        <dbReference type="ARBA" id="ARBA00022900"/>
    </source>
</evidence>
<dbReference type="SMART" id="SM00093">
    <property type="entry name" value="SERPIN"/>
    <property type="match status" value="1"/>
</dbReference>
<gene>
    <name evidence="8" type="primary">LOC113794573</name>
</gene>
<reference evidence="8" key="1">
    <citation type="submission" date="2025-08" db="UniProtKB">
        <authorList>
            <consortium name="RefSeq"/>
        </authorList>
    </citation>
    <scope>IDENTIFICATION</scope>
    <source>
        <strain evidence="8">Airmid</strain>
    </source>
</reference>
<accession>A0A6P6Y5C9</accession>
<dbReference type="InParanoid" id="A0A6P6Y5C9"/>
<evidence type="ECO:0000256" key="5">
    <source>
        <dbReference type="RuleBase" id="RU000411"/>
    </source>
</evidence>
<sequence>MSSNNEKSIDLILNLTKSLHNSGTNLLLCPYSLLTTLSMLIAGSRGKTRNELLKVLYSETRLSNDEEIQQFLQKISKKHQEFIETYKNVWHQASMVYCRDDLKLDSSFVQSLTKMFQAQTKQLNFHSIKDSVRIINEDVYKETKGFVENIVNDLDPEIALLLIDAIHFKDIWDKQFDQNKSHLQSFRLSDGKTTVETWMMHQTAVFNYYEYESLNVRAIRLPYRSNQRLAMLIILPSDNGSVDDDDGVGGGGGDSAIKTLTKQMNQNHLKAILDGMLATAPQKIELSLPRFKISSTHQHLIEHFRQSGLCLLFDQCQADLTAMLTNDDEGKKQQQQQQQQCSNVVENPRLYVSEIMQKAMIEVNEQGTEAIALTKISVRNKRSAEFIEEMICDRPFMFMIILSDPLNILFSGILENPLSS</sequence>
<dbReference type="InterPro" id="IPR042178">
    <property type="entry name" value="Serpin_sf_1"/>
</dbReference>
<feature type="domain" description="Serpin" evidence="6">
    <location>
        <begin position="13"/>
        <end position="417"/>
    </location>
</feature>
<dbReference type="AlphaFoldDB" id="A0A6P6Y5C9"/>
<evidence type="ECO:0000256" key="4">
    <source>
        <dbReference type="ARBA" id="ARBA00023180"/>
    </source>
</evidence>
<dbReference type="InterPro" id="IPR000215">
    <property type="entry name" value="Serpin_fam"/>
</dbReference>
<name>A0A6P6Y5C9_DERPT</name>
<comment type="similarity">
    <text evidence="1 5">Belongs to the serpin family.</text>
</comment>
<dbReference type="Pfam" id="PF00079">
    <property type="entry name" value="Serpin"/>
    <property type="match status" value="1"/>
</dbReference>
<dbReference type="InterPro" id="IPR023796">
    <property type="entry name" value="Serpin_dom"/>
</dbReference>
<protein>
    <submittedName>
        <fullName evidence="8">Serpin B9-like</fullName>
    </submittedName>
</protein>
<dbReference type="InterPro" id="IPR042185">
    <property type="entry name" value="Serpin_sf_2"/>
</dbReference>
<dbReference type="GO" id="GO:0005615">
    <property type="term" value="C:extracellular space"/>
    <property type="evidence" value="ECO:0007669"/>
    <property type="project" value="InterPro"/>
</dbReference>
<keyword evidence="4" id="KW-0325">Glycoprotein</keyword>
<dbReference type="SUPFAM" id="SSF56574">
    <property type="entry name" value="Serpins"/>
    <property type="match status" value="1"/>
</dbReference>
<dbReference type="OMA" id="HICNGHE"/>
<dbReference type="KEGG" id="dpte:113794573"/>
<dbReference type="PANTHER" id="PTHR11461:SF211">
    <property type="entry name" value="GH10112P-RELATED"/>
    <property type="match status" value="1"/>
</dbReference>
<evidence type="ECO:0000313" key="8">
    <source>
        <dbReference type="RefSeq" id="XP_027200490.1"/>
    </source>
</evidence>
<dbReference type="PANTHER" id="PTHR11461">
    <property type="entry name" value="SERINE PROTEASE INHIBITOR, SERPIN"/>
    <property type="match status" value="1"/>
</dbReference>
<dbReference type="Proteomes" id="UP000515146">
    <property type="component" value="Unplaced"/>
</dbReference>
<keyword evidence="2" id="KW-0646">Protease inhibitor</keyword>